<evidence type="ECO:0000256" key="10">
    <source>
        <dbReference type="SAM" id="SignalP"/>
    </source>
</evidence>
<dbReference type="PROSITE" id="PS51779">
    <property type="entry name" value="POTRA"/>
    <property type="match status" value="1"/>
</dbReference>
<keyword evidence="10" id="KW-0732">Signal</keyword>
<dbReference type="GO" id="GO:0098046">
    <property type="term" value="C:type V protein secretion system complex"/>
    <property type="evidence" value="ECO:0007669"/>
    <property type="project" value="TreeGrafter"/>
</dbReference>
<dbReference type="PANTHER" id="PTHR34597">
    <property type="entry name" value="SLR1661 PROTEIN"/>
    <property type="match status" value="1"/>
</dbReference>
<proteinExistence type="inferred from homology"/>
<dbReference type="AlphaFoldDB" id="A0A8J7D1H3"/>
<dbReference type="GO" id="GO:0009279">
    <property type="term" value="C:cell outer membrane"/>
    <property type="evidence" value="ECO:0007669"/>
    <property type="project" value="UniProtKB-SubCell"/>
</dbReference>
<evidence type="ECO:0000259" key="11">
    <source>
        <dbReference type="PROSITE" id="PS51779"/>
    </source>
</evidence>
<feature type="region of interest" description="Disordered" evidence="9">
    <location>
        <begin position="46"/>
        <end position="87"/>
    </location>
</feature>
<dbReference type="Gene3D" id="3.10.20.310">
    <property type="entry name" value="membrane protein fhac"/>
    <property type="match status" value="1"/>
</dbReference>
<dbReference type="GO" id="GO:0008320">
    <property type="term" value="F:protein transmembrane transporter activity"/>
    <property type="evidence" value="ECO:0007669"/>
    <property type="project" value="TreeGrafter"/>
</dbReference>
<evidence type="ECO:0000313" key="13">
    <source>
        <dbReference type="Proteomes" id="UP000622533"/>
    </source>
</evidence>
<comment type="subcellular location">
    <subcellularLocation>
        <location evidence="1">Cell outer membrane</location>
    </subcellularLocation>
</comment>
<sequence>MRWYLKFRMQCVFLVHGVLSLVSMSPSYGSFSSSPVFLELPNQIVAQAPNPEGDPNRQRFPQSAPTPEPLPPETQTPVQPIPTPEPSSVPAIESIQVKKIEVTGSTILNSEQLSSITRPVEGRSVSLEELRKVADDITQIYLDRGYITSRAILVDQAITGGVVQIQVIEGGLEKVEIQGLKRLNPDYVRSRVSLGASKPLSTANLEDQLRLLRNDPLLSNVEASLRTGSEVGQSILVVRVTEADPFDGTFSIDNYSPPSVGSERLGVSASYRNITGLGDKFAASYYRTTRGGSNIYDFSYQVPLNAMNGTLQLRTTINNNEVVQEPFKSFDIRGESQLYEVSYRQPLVRSPREEFALSLGFTVQNGQTFTFAGPTPFGFGPDEQGNSRTRVIKFGQDYVARDVKGAWALRSLFSLGLGSFDATINSDPVPDGRFFSWLAQVQRVQQLNDRNLLIAQAEVQLTPNGLLPSQQFVIGGGQSLRGYRQNARAGDNGVRFSLEDRFTIQKDESGNPMLQLAPFFDAGVIWNVSNNPNQLQRQQFLAALGLGVLWQPLPSLNMRLDYGLPLIDLDDRGENAQDHGFYFSLGYKL</sequence>
<protein>
    <submittedName>
        <fullName evidence="12">ShlB/FhaC/HecB family hemolysin secretion/activation protein</fullName>
    </submittedName>
</protein>
<evidence type="ECO:0000256" key="7">
    <source>
        <dbReference type="ARBA" id="ARBA00023136"/>
    </source>
</evidence>
<keyword evidence="6" id="KW-0653">Protein transport</keyword>
<evidence type="ECO:0000256" key="2">
    <source>
        <dbReference type="ARBA" id="ARBA00009055"/>
    </source>
</evidence>
<dbReference type="Proteomes" id="UP000622533">
    <property type="component" value="Unassembled WGS sequence"/>
</dbReference>
<organism evidence="12 13">
    <name type="scientific">Desmonostoc muscorum LEGE 12446</name>
    <dbReference type="NCBI Taxonomy" id="1828758"/>
    <lineage>
        <taxon>Bacteria</taxon>
        <taxon>Bacillati</taxon>
        <taxon>Cyanobacteriota</taxon>
        <taxon>Cyanophyceae</taxon>
        <taxon>Nostocales</taxon>
        <taxon>Nostocaceae</taxon>
        <taxon>Desmonostoc</taxon>
    </lineage>
</organism>
<keyword evidence="7" id="KW-0472">Membrane</keyword>
<evidence type="ECO:0000256" key="1">
    <source>
        <dbReference type="ARBA" id="ARBA00004442"/>
    </source>
</evidence>
<keyword evidence="3" id="KW-0813">Transport</keyword>
<comment type="similarity">
    <text evidence="2">Belongs to the TPS (TC 1.B.20) family.</text>
</comment>
<evidence type="ECO:0000256" key="9">
    <source>
        <dbReference type="SAM" id="MobiDB-lite"/>
    </source>
</evidence>
<name>A0A8J7D1H3_DESMC</name>
<dbReference type="Gene3D" id="2.40.160.50">
    <property type="entry name" value="membrane protein fhac: a member of the omp85/tpsb transporter family"/>
    <property type="match status" value="1"/>
</dbReference>
<evidence type="ECO:0000313" key="12">
    <source>
        <dbReference type="EMBL" id="MBE9024377.1"/>
    </source>
</evidence>
<keyword evidence="5" id="KW-0812">Transmembrane</keyword>
<dbReference type="Pfam" id="PF03865">
    <property type="entry name" value="ShlB"/>
    <property type="match status" value="1"/>
</dbReference>
<dbReference type="InterPro" id="IPR051544">
    <property type="entry name" value="TPS_OM_transporter"/>
</dbReference>
<dbReference type="PANTHER" id="PTHR34597:SF1">
    <property type="entry name" value="HEME_HEMOPEXIN TRANSPORTER PROTEIN HUXB"/>
    <property type="match status" value="1"/>
</dbReference>
<evidence type="ECO:0000256" key="6">
    <source>
        <dbReference type="ARBA" id="ARBA00022927"/>
    </source>
</evidence>
<keyword evidence="4" id="KW-1134">Transmembrane beta strand</keyword>
<feature type="chain" id="PRO_5035259891" evidence="10">
    <location>
        <begin position="30"/>
        <end position="589"/>
    </location>
</feature>
<feature type="compositionally biased region" description="Pro residues" evidence="9">
    <location>
        <begin position="64"/>
        <end position="87"/>
    </location>
</feature>
<evidence type="ECO:0000256" key="8">
    <source>
        <dbReference type="ARBA" id="ARBA00023237"/>
    </source>
</evidence>
<reference evidence="12" key="1">
    <citation type="submission" date="2020-10" db="EMBL/GenBank/DDBJ databases">
        <authorList>
            <person name="Castelo-Branco R."/>
            <person name="Eusebio N."/>
            <person name="Adriana R."/>
            <person name="Vieira A."/>
            <person name="Brugerolle De Fraissinette N."/>
            <person name="Rezende De Castro R."/>
            <person name="Schneider M.P."/>
            <person name="Vasconcelos V."/>
            <person name="Leao P.N."/>
        </authorList>
    </citation>
    <scope>NUCLEOTIDE SEQUENCE</scope>
    <source>
        <strain evidence="12">LEGE 12446</strain>
    </source>
</reference>
<evidence type="ECO:0000256" key="3">
    <source>
        <dbReference type="ARBA" id="ARBA00022448"/>
    </source>
</evidence>
<dbReference type="Pfam" id="PF08479">
    <property type="entry name" value="POTRA_2"/>
    <property type="match status" value="1"/>
</dbReference>
<dbReference type="InterPro" id="IPR034746">
    <property type="entry name" value="POTRA"/>
</dbReference>
<dbReference type="EMBL" id="JADEXS010000260">
    <property type="protein sequence ID" value="MBE9024377.1"/>
    <property type="molecule type" value="Genomic_DNA"/>
</dbReference>
<dbReference type="InterPro" id="IPR013686">
    <property type="entry name" value="Polypept-transport_assoc_ShlB"/>
</dbReference>
<keyword evidence="13" id="KW-1185">Reference proteome</keyword>
<feature type="signal peptide" evidence="10">
    <location>
        <begin position="1"/>
        <end position="29"/>
    </location>
</feature>
<dbReference type="InterPro" id="IPR005565">
    <property type="entry name" value="Hemolysn_activator_HlyB_C"/>
</dbReference>
<keyword evidence="8" id="KW-0998">Cell outer membrane</keyword>
<comment type="caution">
    <text evidence="12">The sequence shown here is derived from an EMBL/GenBank/DDBJ whole genome shotgun (WGS) entry which is preliminary data.</text>
</comment>
<dbReference type="GO" id="GO:0046819">
    <property type="term" value="P:protein secretion by the type V secretion system"/>
    <property type="evidence" value="ECO:0007669"/>
    <property type="project" value="TreeGrafter"/>
</dbReference>
<accession>A0A8J7D1H3</accession>
<evidence type="ECO:0000256" key="5">
    <source>
        <dbReference type="ARBA" id="ARBA00022692"/>
    </source>
</evidence>
<evidence type="ECO:0000256" key="4">
    <source>
        <dbReference type="ARBA" id="ARBA00022452"/>
    </source>
</evidence>
<gene>
    <name evidence="12" type="ORF">IQ276_18695</name>
</gene>
<feature type="domain" description="POTRA" evidence="11">
    <location>
        <begin position="95"/>
        <end position="170"/>
    </location>
</feature>